<dbReference type="Proteomes" id="UP000326595">
    <property type="component" value="Chromosome"/>
</dbReference>
<dbReference type="SUPFAM" id="SSF53474">
    <property type="entry name" value="alpha/beta-Hydrolases"/>
    <property type="match status" value="1"/>
</dbReference>
<dbReference type="RefSeq" id="WP_038994537.1">
    <property type="nucleotide sequence ID" value="NZ_OZ024668.1"/>
</dbReference>
<proteinExistence type="inferred from homology"/>
<name>A0A5E6X4V8_PSEFL</name>
<evidence type="ECO:0000313" key="6">
    <source>
        <dbReference type="Proteomes" id="UP000326595"/>
    </source>
</evidence>
<dbReference type="EC" id="3.1.1.3" evidence="5"/>
<evidence type="ECO:0000313" key="4">
    <source>
        <dbReference type="EMBL" id="CAK9888545.1"/>
    </source>
</evidence>
<comment type="similarity">
    <text evidence="1">Belongs to the 'GDXG' lipolytic enzyme family.</text>
</comment>
<dbReference type="PANTHER" id="PTHR48081:SF8">
    <property type="entry name" value="ALPHA_BETA HYDROLASE FOLD-3 DOMAIN-CONTAINING PROTEIN-RELATED"/>
    <property type="match status" value="1"/>
</dbReference>
<dbReference type="EMBL" id="OZ024668">
    <property type="protein sequence ID" value="CAK9888545.1"/>
    <property type="molecule type" value="Genomic_DNA"/>
</dbReference>
<dbReference type="AlphaFoldDB" id="A0A5E6X4V8"/>
<reference evidence="4 6" key="2">
    <citation type="submission" date="2024-03" db="EMBL/GenBank/DDBJ databases">
        <authorList>
            <person name="Alaster D. Moffat"/>
            <person name="Govind Chandra"/>
            <person name="Andrew W. Truman"/>
        </authorList>
    </citation>
    <scope>NUCLEOTIDE SEQUENCE [LARGE SCALE GENOMIC DNA]</scope>
    <source>
        <strain evidence="4">PS652</strain>
    </source>
</reference>
<dbReference type="EMBL" id="CABVHG010000045">
    <property type="protein sequence ID" value="VVN35321.1"/>
    <property type="molecule type" value="Genomic_DNA"/>
</dbReference>
<dbReference type="InterPro" id="IPR013094">
    <property type="entry name" value="AB_hydrolase_3"/>
</dbReference>
<evidence type="ECO:0000259" key="3">
    <source>
        <dbReference type="Pfam" id="PF07859"/>
    </source>
</evidence>
<keyword evidence="2 5" id="KW-0378">Hydrolase</keyword>
<dbReference type="PANTHER" id="PTHR48081">
    <property type="entry name" value="AB HYDROLASE SUPERFAMILY PROTEIN C4A8.06C"/>
    <property type="match status" value="1"/>
</dbReference>
<dbReference type="Pfam" id="PF07859">
    <property type="entry name" value="Abhydrolase_3"/>
    <property type="match status" value="1"/>
</dbReference>
<dbReference type="InterPro" id="IPR029058">
    <property type="entry name" value="AB_hydrolase_fold"/>
</dbReference>
<organism evidence="5">
    <name type="scientific">Pseudomonas fluorescens</name>
    <dbReference type="NCBI Taxonomy" id="294"/>
    <lineage>
        <taxon>Bacteria</taxon>
        <taxon>Pseudomonadati</taxon>
        <taxon>Pseudomonadota</taxon>
        <taxon>Gammaproteobacteria</taxon>
        <taxon>Pseudomonadales</taxon>
        <taxon>Pseudomonadaceae</taxon>
        <taxon>Pseudomonas</taxon>
    </lineage>
</organism>
<dbReference type="PROSITE" id="PS01173">
    <property type="entry name" value="LIPASE_GDXG_HIS"/>
    <property type="match status" value="1"/>
</dbReference>
<evidence type="ECO:0000256" key="1">
    <source>
        <dbReference type="ARBA" id="ARBA00010515"/>
    </source>
</evidence>
<feature type="domain" description="Alpha/beta hydrolase fold-3" evidence="3">
    <location>
        <begin position="86"/>
        <end position="295"/>
    </location>
</feature>
<dbReference type="GO" id="GO:0004806">
    <property type="term" value="F:triacylglycerol lipase activity"/>
    <property type="evidence" value="ECO:0007669"/>
    <property type="project" value="UniProtKB-EC"/>
</dbReference>
<reference evidence="5" key="1">
    <citation type="submission" date="2019-09" db="EMBL/GenBank/DDBJ databases">
        <authorList>
            <person name="Chandra G."/>
            <person name="Truman W A."/>
        </authorList>
    </citation>
    <scope>NUCLEOTIDE SEQUENCE [LARGE SCALE GENOMIC DNA]</scope>
    <source>
        <strain evidence="5">PS652</strain>
    </source>
</reference>
<dbReference type="InterPro" id="IPR002168">
    <property type="entry name" value="Lipase_GDXG_HIS_AS"/>
</dbReference>
<protein>
    <submittedName>
        <fullName evidence="5">Lipase 2</fullName>
        <ecNumber evidence="5">3.1.1.3</ecNumber>
    </submittedName>
</protein>
<evidence type="ECO:0000313" key="5">
    <source>
        <dbReference type="EMBL" id="VVN35321.1"/>
    </source>
</evidence>
<dbReference type="Gene3D" id="3.40.50.1820">
    <property type="entry name" value="alpha/beta hydrolase"/>
    <property type="match status" value="1"/>
</dbReference>
<gene>
    <name evidence="5" type="primary">lip2</name>
    <name evidence="4" type="ORF">PS652_01371</name>
    <name evidence="5" type="ORF">PS652_05084</name>
</gene>
<accession>A0A5E6X4V8</accession>
<evidence type="ECO:0000256" key="2">
    <source>
        <dbReference type="ARBA" id="ARBA00022801"/>
    </source>
</evidence>
<dbReference type="InterPro" id="IPR050300">
    <property type="entry name" value="GDXG_lipolytic_enzyme"/>
</dbReference>
<sequence>MHVHPDLAAFLELAELGRLAGSNRPLHELPVTQAREVFEQASAVLDPTPPALLTVSELTLPARDGVLLPARLYRRPGSDSKPLPVLFYLHGGGYVVGSLDSHDSVCRRLAASGRFAVFAPSYRRAPEHGFPVPLNDTLDAANWLATQAAALQLDSQQVIFIGDSVGASLASVLSLTAVHHRDQLNLAPRAQMLLYPVTDLSRERDSHRTYAEGYLLETATLRWFYRQYLGAHGSATDWRVSPLLHPDPRGLPPTYLAVAGFDPLHDEGLAYAQALEQAGVALTLRRVEDMTHDYLRMSGMVADVEAIYAELENWALNQLG</sequence>